<dbReference type="AlphaFoldDB" id="A0A811V2F9"/>
<reference evidence="1" key="1">
    <citation type="submission" date="2020-11" db="EMBL/GenBank/DDBJ databases">
        <authorList>
            <person name="Whitehead M."/>
        </authorList>
    </citation>
    <scope>NUCLEOTIDE SEQUENCE</scope>
    <source>
        <strain evidence="1">EGII</strain>
    </source>
</reference>
<comment type="caution">
    <text evidence="1">The sequence shown here is derived from an EMBL/GenBank/DDBJ whole genome shotgun (WGS) entry which is preliminary data.</text>
</comment>
<gene>
    <name evidence="1" type="ORF">CCAP1982_LOCUS13597</name>
</gene>
<organism evidence="1 2">
    <name type="scientific">Ceratitis capitata</name>
    <name type="common">Mediterranean fruit fly</name>
    <name type="synonym">Tephritis capitata</name>
    <dbReference type="NCBI Taxonomy" id="7213"/>
    <lineage>
        <taxon>Eukaryota</taxon>
        <taxon>Metazoa</taxon>
        <taxon>Ecdysozoa</taxon>
        <taxon>Arthropoda</taxon>
        <taxon>Hexapoda</taxon>
        <taxon>Insecta</taxon>
        <taxon>Pterygota</taxon>
        <taxon>Neoptera</taxon>
        <taxon>Endopterygota</taxon>
        <taxon>Diptera</taxon>
        <taxon>Brachycera</taxon>
        <taxon>Muscomorpha</taxon>
        <taxon>Tephritoidea</taxon>
        <taxon>Tephritidae</taxon>
        <taxon>Ceratitis</taxon>
        <taxon>Ceratitis</taxon>
    </lineage>
</organism>
<accession>A0A811V2F9</accession>
<name>A0A811V2F9_CERCA</name>
<proteinExistence type="predicted"/>
<evidence type="ECO:0000313" key="2">
    <source>
        <dbReference type="Proteomes" id="UP000606786"/>
    </source>
</evidence>
<dbReference type="Proteomes" id="UP000606786">
    <property type="component" value="Unassembled WGS sequence"/>
</dbReference>
<dbReference type="EMBL" id="CAJHJT010000034">
    <property type="protein sequence ID" value="CAD7005240.1"/>
    <property type="molecule type" value="Genomic_DNA"/>
</dbReference>
<keyword evidence="2" id="KW-1185">Reference proteome</keyword>
<sequence length="73" mass="8304">MKQEMQSYIISAVHKLLTATAQQQQRQQLPANYKTRTTSAAVTPPQNEYTVPKYTNSFDIFTRQAELPTTLDA</sequence>
<evidence type="ECO:0000313" key="1">
    <source>
        <dbReference type="EMBL" id="CAD7005240.1"/>
    </source>
</evidence>
<protein>
    <submittedName>
        <fullName evidence="1">(Mediterranean fruit fly) hypothetical protein</fullName>
    </submittedName>
</protein>